<dbReference type="Proteomes" id="UP000005667">
    <property type="component" value="Plasmid AZO_p2"/>
</dbReference>
<keyword evidence="2" id="KW-0614">Plasmid</keyword>
<dbReference type="CDD" id="cd00211">
    <property type="entry name" value="PTS_IIA_fru"/>
    <property type="match status" value="1"/>
</dbReference>
<dbReference type="HOGENOM" id="CLU_072531_5_2_5"/>
<geneLocation type="plasmid" evidence="2 3">
    <name>AZO_p2</name>
</geneLocation>
<dbReference type="KEGG" id="ali:AZOLI_p20320"/>
<dbReference type="SUPFAM" id="SSF55804">
    <property type="entry name" value="Phoshotransferase/anion transport protein"/>
    <property type="match status" value="1"/>
</dbReference>
<dbReference type="PANTHER" id="PTHR47738:SF1">
    <property type="entry name" value="NITROGEN REGULATORY PROTEIN"/>
    <property type="match status" value="1"/>
</dbReference>
<name>G7ZDD9_AZOL4</name>
<evidence type="ECO:0000313" key="3">
    <source>
        <dbReference type="Proteomes" id="UP000005667"/>
    </source>
</evidence>
<proteinExistence type="predicted"/>
<protein>
    <submittedName>
        <fullName evidence="2">Nitrogen regulatory protein</fullName>
    </submittedName>
</protein>
<dbReference type="Pfam" id="PF00359">
    <property type="entry name" value="PTS_EIIA_2"/>
    <property type="match status" value="1"/>
</dbReference>
<accession>G7ZDD9</accession>
<dbReference type="InterPro" id="IPR016152">
    <property type="entry name" value="PTrfase/Anion_transptr"/>
</dbReference>
<dbReference type="InterPro" id="IPR002178">
    <property type="entry name" value="PTS_EIIA_type-2_dom"/>
</dbReference>
<dbReference type="PANTHER" id="PTHR47738">
    <property type="entry name" value="PTS SYSTEM FRUCTOSE-LIKE EIIA COMPONENT-RELATED"/>
    <property type="match status" value="1"/>
</dbReference>
<gene>
    <name evidence="2" type="primary">ptsN2</name>
    <name evidence="2" type="ordered locus">AZOLI_p20320</name>
</gene>
<dbReference type="InterPro" id="IPR051541">
    <property type="entry name" value="PTS_SugarTrans_NitroReg"/>
</dbReference>
<evidence type="ECO:0000259" key="1">
    <source>
        <dbReference type="PROSITE" id="PS51094"/>
    </source>
</evidence>
<dbReference type="PROSITE" id="PS51094">
    <property type="entry name" value="PTS_EIIA_TYPE_2"/>
    <property type="match status" value="1"/>
</dbReference>
<organism evidence="2 3">
    <name type="scientific">Azospirillum lipoferum (strain 4B)</name>
    <dbReference type="NCBI Taxonomy" id="862719"/>
    <lineage>
        <taxon>Bacteria</taxon>
        <taxon>Pseudomonadati</taxon>
        <taxon>Pseudomonadota</taxon>
        <taxon>Alphaproteobacteria</taxon>
        <taxon>Rhodospirillales</taxon>
        <taxon>Azospirillaceae</taxon>
        <taxon>Azospirillum</taxon>
    </lineage>
</organism>
<evidence type="ECO:0000313" key="2">
    <source>
        <dbReference type="EMBL" id="CBS89466.1"/>
    </source>
</evidence>
<reference evidence="3" key="1">
    <citation type="journal article" date="2011" name="PLoS Genet.">
        <title>Azospirillum genomes reveal transition of bacteria from aquatic to terrestrial environments.</title>
        <authorList>
            <person name="Wisniewski-Dye F."/>
            <person name="Borziak K."/>
            <person name="Khalsa-Moyers G."/>
            <person name="Alexandre G."/>
            <person name="Sukharnikov L.O."/>
            <person name="Wuichet K."/>
            <person name="Hurst G.B."/>
            <person name="McDonald W.H."/>
            <person name="Robertson J.S."/>
            <person name="Barbe V."/>
            <person name="Calteau A."/>
            <person name="Rouy Z."/>
            <person name="Mangenot S."/>
            <person name="Prigent-Combaret C."/>
            <person name="Normand P."/>
            <person name="Boyer M."/>
            <person name="Siguier P."/>
            <person name="Dessaux Y."/>
            <person name="Elmerich C."/>
            <person name="Condemine G."/>
            <person name="Krishnen G."/>
            <person name="Kennedy I."/>
            <person name="Paterson A.H."/>
            <person name="Gonzalez V."/>
            <person name="Mavingui P."/>
            <person name="Zhulin I.B."/>
        </authorList>
    </citation>
    <scope>NUCLEOTIDE SEQUENCE [LARGE SCALE GENOMIC DNA]</scope>
    <source>
        <strain evidence="3">4B</strain>
    </source>
</reference>
<dbReference type="EMBL" id="FQ311870">
    <property type="protein sequence ID" value="CBS89466.1"/>
    <property type="molecule type" value="Genomic_DNA"/>
</dbReference>
<dbReference type="AlphaFoldDB" id="G7ZDD9"/>
<sequence>MALMENQMAENQMAITELFSAADVILDAAPADKPALLDRLAAEAATRSGRPAPEILGALLAREKIGSTALGKGVAFPHTELADLAEPVVLFARLQRAVDFDARDDEPVDLVFLALWPASNRKGLLTAMSEICGALRDPQSVRRLRGAQTPEDAARLLLQAVARDAEDSDLVKDPDGLLPGL</sequence>
<feature type="domain" description="PTS EIIA type-2" evidence="1">
    <location>
        <begin position="17"/>
        <end position="160"/>
    </location>
</feature>
<dbReference type="Gene3D" id="3.40.930.10">
    <property type="entry name" value="Mannitol-specific EII, Chain A"/>
    <property type="match status" value="1"/>
</dbReference>
<dbReference type="GO" id="GO:0030295">
    <property type="term" value="F:protein kinase activator activity"/>
    <property type="evidence" value="ECO:0007669"/>
    <property type="project" value="TreeGrafter"/>
</dbReference>
<keyword evidence="3" id="KW-1185">Reference proteome</keyword>